<dbReference type="SUPFAM" id="SSF48019">
    <property type="entry name" value="post-AAA+ oligomerization domain-like"/>
    <property type="match status" value="1"/>
</dbReference>
<dbReference type="SUPFAM" id="SSF52540">
    <property type="entry name" value="P-loop containing nucleoside triphosphate hydrolases"/>
    <property type="match status" value="1"/>
</dbReference>
<evidence type="ECO:0000256" key="2">
    <source>
        <dbReference type="ARBA" id="ARBA00022705"/>
    </source>
</evidence>
<dbReference type="GO" id="GO:0016887">
    <property type="term" value="F:ATP hydrolysis activity"/>
    <property type="evidence" value="ECO:0007669"/>
    <property type="project" value="InterPro"/>
</dbReference>
<dbReference type="GO" id="GO:0006260">
    <property type="term" value="P:DNA replication"/>
    <property type="evidence" value="ECO:0007669"/>
    <property type="project" value="UniProtKB-KW"/>
</dbReference>
<evidence type="ECO:0000313" key="4">
    <source>
        <dbReference type="EMBL" id="AYV80364.1"/>
    </source>
</evidence>
<organism evidence="4">
    <name type="scientific">Gaeavirus sp</name>
    <dbReference type="NCBI Taxonomy" id="2487767"/>
    <lineage>
        <taxon>Viruses</taxon>
        <taxon>Varidnaviria</taxon>
        <taxon>Bamfordvirae</taxon>
        <taxon>Nucleocytoviricota</taxon>
        <taxon>Megaviricetes</taxon>
        <taxon>Imitervirales</taxon>
        <taxon>Mimiviridae</taxon>
        <taxon>Klosneuvirinae</taxon>
    </lineage>
</organism>
<dbReference type="InterPro" id="IPR003959">
    <property type="entry name" value="ATPase_AAA_core"/>
</dbReference>
<protein>
    <submittedName>
        <fullName evidence="4">Replication factor C large subunit</fullName>
    </submittedName>
</protein>
<keyword evidence="2" id="KW-0235">DNA replication</keyword>
<accession>A0A3G5A1I7</accession>
<dbReference type="Pfam" id="PF00004">
    <property type="entry name" value="AAA"/>
    <property type="match status" value="1"/>
</dbReference>
<dbReference type="PANTHER" id="PTHR23389">
    <property type="entry name" value="CHROMOSOME TRANSMISSION FIDELITY FACTOR 18"/>
    <property type="match status" value="1"/>
</dbReference>
<dbReference type="InterPro" id="IPR003593">
    <property type="entry name" value="AAA+_ATPase"/>
</dbReference>
<reference evidence="4" key="1">
    <citation type="submission" date="2018-10" db="EMBL/GenBank/DDBJ databases">
        <title>Hidden diversity of soil giant viruses.</title>
        <authorList>
            <person name="Schulz F."/>
            <person name="Alteio L."/>
            <person name="Goudeau D."/>
            <person name="Ryan E.M."/>
            <person name="Malmstrom R.R."/>
            <person name="Blanchard J."/>
            <person name="Woyke T."/>
        </authorList>
    </citation>
    <scope>NUCLEOTIDE SEQUENCE</scope>
    <source>
        <strain evidence="4">GAV1</strain>
    </source>
</reference>
<dbReference type="GO" id="GO:0005524">
    <property type="term" value="F:ATP binding"/>
    <property type="evidence" value="ECO:0007669"/>
    <property type="project" value="InterPro"/>
</dbReference>
<dbReference type="Gene3D" id="1.20.272.10">
    <property type="match status" value="1"/>
</dbReference>
<dbReference type="GO" id="GO:0003677">
    <property type="term" value="F:DNA binding"/>
    <property type="evidence" value="ECO:0007669"/>
    <property type="project" value="InterPro"/>
</dbReference>
<dbReference type="Gene3D" id="3.40.50.300">
    <property type="entry name" value="P-loop containing nucleotide triphosphate hydrolases"/>
    <property type="match status" value="1"/>
</dbReference>
<dbReference type="InterPro" id="IPR013725">
    <property type="entry name" value="DNA_replication_fac_RFC1_C"/>
</dbReference>
<dbReference type="EMBL" id="MK072238">
    <property type="protein sequence ID" value="AYV80364.1"/>
    <property type="molecule type" value="Genomic_DNA"/>
</dbReference>
<dbReference type="InterPro" id="IPR008921">
    <property type="entry name" value="DNA_pol3_clamp-load_cplx_C"/>
</dbReference>
<comment type="similarity">
    <text evidence="1">Belongs to the activator 1 large subunit family.</text>
</comment>
<evidence type="ECO:0000259" key="3">
    <source>
        <dbReference type="SMART" id="SM00382"/>
    </source>
</evidence>
<feature type="domain" description="AAA+ ATPase" evidence="3">
    <location>
        <begin position="81"/>
        <end position="213"/>
    </location>
</feature>
<dbReference type="PANTHER" id="PTHR23389:SF6">
    <property type="entry name" value="REPLICATION FACTOR C SUBUNIT 1"/>
    <property type="match status" value="1"/>
</dbReference>
<gene>
    <name evidence="4" type="ORF">Gaeavirus40_1</name>
</gene>
<dbReference type="GO" id="GO:0003689">
    <property type="term" value="F:DNA clamp loader activity"/>
    <property type="evidence" value="ECO:0007669"/>
    <property type="project" value="InterPro"/>
</dbReference>
<dbReference type="CDD" id="cd00009">
    <property type="entry name" value="AAA"/>
    <property type="match status" value="1"/>
</dbReference>
<dbReference type="SMART" id="SM00382">
    <property type="entry name" value="AAA"/>
    <property type="match status" value="1"/>
</dbReference>
<dbReference type="Pfam" id="PF08519">
    <property type="entry name" value="RFC1"/>
    <property type="match status" value="1"/>
</dbReference>
<proteinExistence type="inferred from homology"/>
<name>A0A3G5A1I7_9VIRU</name>
<evidence type="ECO:0000256" key="1">
    <source>
        <dbReference type="ARBA" id="ARBA00006116"/>
    </source>
</evidence>
<sequence length="468" mass="54596">MNIEQHNNNNVTQYIQQKYKPTKLTNIIGNNKSIAYIEEWLNTYNDVKEFLKRNGLLKKSSKGRKKKLVNMNPDEIEYSKRKGNLLITGPHGSGKSTITSIILKNNNYDIINLNSLDSKIKIDIDLIAKLSSKNMNDNTKKTILLIDELESVITLNDKTAVFNIIKDNNFNRWMPIIIITNNQHNKQLSETKKHSNEIKIYSPFLSEITKWVHTICKSERIPLQYDIIPKFIEYCQSDMRKILIQLDELKVNYCNNNNNAIITNVQLEEFMDIMKNKDQDFDLYKSTEKMLTNYKDIDNCLELYDSEKVLVPLMIHENYHKFIIESEYSRILDNLSRGDILENYIHGEQNWDLLEIHGLISCAIPSYYINKFSNHANNTPNTLIFAADLNRTSVKKMNKKNINKTNESILKNSYKNIRNKSIDEFIYMGEIVDHTNDPSNTNTKTKESTTCMNNIIKINKLKSTKKKI</sequence>
<dbReference type="InterPro" id="IPR027417">
    <property type="entry name" value="P-loop_NTPase"/>
</dbReference>